<proteinExistence type="predicted"/>
<gene>
    <name evidence="1" type="ORF">QVM81_03685</name>
</gene>
<accession>A0ABV4JAS6</accession>
<dbReference type="EMBL" id="JAUEHC010000007">
    <property type="protein sequence ID" value="MEZ4050678.1"/>
    <property type="molecule type" value="Genomic_DNA"/>
</dbReference>
<sequence length="77" mass="8570">MPKPIRPSGAGLANLVLPISPQKIIINMVKWLNPRQFSLTGRGIIMGAIDGVYDLIRVKLKFFLCLPLDGCRRDPIL</sequence>
<organism evidence="1 2">
    <name type="scientific">Enterobacter rongchengensis</name>
    <dbReference type="NCBI Taxonomy" id="3030999"/>
    <lineage>
        <taxon>Bacteria</taxon>
        <taxon>Pseudomonadati</taxon>
        <taxon>Pseudomonadota</taxon>
        <taxon>Gammaproteobacteria</taxon>
        <taxon>Enterobacterales</taxon>
        <taxon>Enterobacteriaceae</taxon>
        <taxon>Enterobacter</taxon>
    </lineage>
</organism>
<dbReference type="Proteomes" id="UP001567731">
    <property type="component" value="Unassembled WGS sequence"/>
</dbReference>
<evidence type="ECO:0000313" key="1">
    <source>
        <dbReference type="EMBL" id="MEZ4050678.1"/>
    </source>
</evidence>
<protein>
    <submittedName>
        <fullName evidence="1">Uncharacterized protein</fullName>
    </submittedName>
</protein>
<comment type="caution">
    <text evidence="1">The sequence shown here is derived from an EMBL/GenBank/DDBJ whole genome shotgun (WGS) entry which is preliminary data.</text>
</comment>
<name>A0ABV4JAS6_9ENTR</name>
<evidence type="ECO:0000313" key="2">
    <source>
        <dbReference type="Proteomes" id="UP001567731"/>
    </source>
</evidence>
<reference evidence="1 2" key="1">
    <citation type="submission" date="2023-06" db="EMBL/GenBank/DDBJ databases">
        <title>Genome characterization of Enterobacterales and Pseudomonas spp isolates with different phenotypes to cefepime-taniborbactam.</title>
        <authorList>
            <person name="Hernandez-Garcia M."/>
            <person name="Garcia-Castillo M."/>
            <person name="Ruiz-Garbajosa P."/>
            <person name="Canton R."/>
        </authorList>
    </citation>
    <scope>NUCLEOTIDE SEQUENCE [LARGE SCALE GENOMIC DNA]</scope>
    <source>
        <strain evidence="1 2">A003</strain>
    </source>
</reference>
<keyword evidence="2" id="KW-1185">Reference proteome</keyword>